<dbReference type="Proteomes" id="UP000282435">
    <property type="component" value="Chromosome"/>
</dbReference>
<sequence length="252" mass="29427">MQTDTALSQAIERCYHLFSKYPAPEHLEACTSCCMRPDIEHEMRTLPLRCLTARHFWEYNTAAHENGAASAPDIRYLLPRWLELYAADEELGYGICDLFEGRLGENPRQFFSPEEWQAIEDFARALFDNQLTNYPRPDSNIPLGSLLDTFAQSGINIRSLLGNWLHTDTPEALLHYACMVCYGYNWVQPECAEPELRNWIEDAACRQIFAERILAAADDFARLNKQQRSERYGRCWRKMLEMLEYAYDWIAY</sequence>
<evidence type="ECO:0000313" key="2">
    <source>
        <dbReference type="Proteomes" id="UP000282435"/>
    </source>
</evidence>
<dbReference type="EMBL" id="CP034670">
    <property type="protein sequence ID" value="AZR60051.1"/>
    <property type="molecule type" value="Genomic_DNA"/>
</dbReference>
<accession>A0A3S9SKI2</accession>
<dbReference type="OrthoDB" id="5177941at2"/>
<gene>
    <name evidence="1" type="ORF">ELB75_08450</name>
</gene>
<dbReference type="AlphaFoldDB" id="A0A3S9SKI2"/>
<evidence type="ECO:0000313" key="1">
    <source>
        <dbReference type="EMBL" id="AZR60051.1"/>
    </source>
</evidence>
<dbReference type="RefSeq" id="WP_126983545.1">
    <property type="nucleotide sequence ID" value="NZ_CP034670.1"/>
</dbReference>
<proteinExistence type="predicted"/>
<name>A0A3S9SKI2_EIKCO</name>
<protein>
    <submittedName>
        <fullName evidence="1">Uncharacterized protein</fullName>
    </submittedName>
</protein>
<reference evidence="1 2" key="1">
    <citation type="submission" date="2018-12" db="EMBL/GenBank/DDBJ databases">
        <title>Genome sequencing of Eikenella corrodens KCOM 3110 (= JS217).</title>
        <authorList>
            <person name="Koo J.-K."/>
            <person name="Park S.-N."/>
            <person name="Lim Y.K."/>
        </authorList>
    </citation>
    <scope>NUCLEOTIDE SEQUENCE [LARGE SCALE GENOMIC DNA]</scope>
    <source>
        <strain evidence="1 2">KCOM 3110</strain>
    </source>
</reference>
<organism evidence="1 2">
    <name type="scientific">Eikenella corrodens</name>
    <dbReference type="NCBI Taxonomy" id="539"/>
    <lineage>
        <taxon>Bacteria</taxon>
        <taxon>Pseudomonadati</taxon>
        <taxon>Pseudomonadota</taxon>
        <taxon>Betaproteobacteria</taxon>
        <taxon>Neisseriales</taxon>
        <taxon>Neisseriaceae</taxon>
        <taxon>Eikenella</taxon>
    </lineage>
</organism>